<gene>
    <name evidence="1" type="ORF">GCM10011354_05830</name>
</gene>
<dbReference type="Proteomes" id="UP000650511">
    <property type="component" value="Unassembled WGS sequence"/>
</dbReference>
<sequence length="48" mass="5375">MGEVVATVVLVLVVAVLAGVVWRSLQRSADVERRALDEDPDPFRDLRR</sequence>
<comment type="caution">
    <text evidence="1">The sequence shown here is derived from an EMBL/GenBank/DDBJ whole genome shotgun (WGS) entry which is preliminary data.</text>
</comment>
<keyword evidence="2" id="KW-1185">Reference proteome</keyword>
<name>A0A8J3AB47_9ACTN</name>
<reference evidence="1" key="1">
    <citation type="journal article" date="2014" name="Int. J. Syst. Evol. Microbiol.">
        <title>Complete genome sequence of Corynebacterium casei LMG S-19264T (=DSM 44701T), isolated from a smear-ripened cheese.</title>
        <authorList>
            <consortium name="US DOE Joint Genome Institute (JGI-PGF)"/>
            <person name="Walter F."/>
            <person name="Albersmeier A."/>
            <person name="Kalinowski J."/>
            <person name="Ruckert C."/>
        </authorList>
    </citation>
    <scope>NUCLEOTIDE SEQUENCE</scope>
    <source>
        <strain evidence="1">CGMCC 1.14988</strain>
    </source>
</reference>
<protein>
    <submittedName>
        <fullName evidence="1">Uncharacterized protein</fullName>
    </submittedName>
</protein>
<organism evidence="1 2">
    <name type="scientific">Egicoccus halophilus</name>
    <dbReference type="NCBI Taxonomy" id="1670830"/>
    <lineage>
        <taxon>Bacteria</taxon>
        <taxon>Bacillati</taxon>
        <taxon>Actinomycetota</taxon>
        <taxon>Nitriliruptoria</taxon>
        <taxon>Egicoccales</taxon>
        <taxon>Egicoccaceae</taxon>
        <taxon>Egicoccus</taxon>
    </lineage>
</organism>
<reference evidence="1" key="2">
    <citation type="submission" date="2020-09" db="EMBL/GenBank/DDBJ databases">
        <authorList>
            <person name="Sun Q."/>
            <person name="Zhou Y."/>
        </authorList>
    </citation>
    <scope>NUCLEOTIDE SEQUENCE</scope>
    <source>
        <strain evidence="1">CGMCC 1.14988</strain>
    </source>
</reference>
<evidence type="ECO:0000313" key="2">
    <source>
        <dbReference type="Proteomes" id="UP000650511"/>
    </source>
</evidence>
<dbReference type="EMBL" id="BMHA01000002">
    <property type="protein sequence ID" value="GGI03795.1"/>
    <property type="molecule type" value="Genomic_DNA"/>
</dbReference>
<accession>A0A8J3AB47</accession>
<dbReference type="AlphaFoldDB" id="A0A8J3AB47"/>
<proteinExistence type="predicted"/>
<evidence type="ECO:0000313" key="1">
    <source>
        <dbReference type="EMBL" id="GGI03795.1"/>
    </source>
</evidence>
<dbReference type="RefSeq" id="WP_165404154.1">
    <property type="nucleotide sequence ID" value="NZ_BMHA01000002.1"/>
</dbReference>